<dbReference type="RefSeq" id="WP_099836981.1">
    <property type="nucleotide sequence ID" value="NZ_PEKN01000002.1"/>
</dbReference>
<protein>
    <recommendedName>
        <fullName evidence="3">KAP NTPase domain-containing protein</fullName>
    </recommendedName>
</protein>
<reference evidence="1 2" key="1">
    <citation type="submission" date="2017-11" db="EMBL/GenBank/DDBJ databases">
        <title>Genome sequencing of Prevotella intermedia KCOM 1653.</title>
        <authorList>
            <person name="Kook J.-K."/>
            <person name="Park S.-N."/>
            <person name="Lim Y.K."/>
        </authorList>
    </citation>
    <scope>NUCLEOTIDE SEQUENCE [LARGE SCALE GENOMIC DNA]</scope>
    <source>
        <strain evidence="1 2">KCOM 1653</strain>
    </source>
</reference>
<evidence type="ECO:0000313" key="2">
    <source>
        <dbReference type="Proteomes" id="UP000230046"/>
    </source>
</evidence>
<dbReference type="Proteomes" id="UP000230046">
    <property type="component" value="Unassembled WGS sequence"/>
</dbReference>
<gene>
    <name evidence="1" type="ORF">CTI18_12500</name>
</gene>
<name>A0A2G8I8B4_PREIN</name>
<comment type="caution">
    <text evidence="1">The sequence shown here is derived from an EMBL/GenBank/DDBJ whole genome shotgun (WGS) entry which is preliminary data.</text>
</comment>
<evidence type="ECO:0000313" key="1">
    <source>
        <dbReference type="EMBL" id="PIK19691.1"/>
    </source>
</evidence>
<organism evidence="1 2">
    <name type="scientific">Prevotella intermedia</name>
    <dbReference type="NCBI Taxonomy" id="28131"/>
    <lineage>
        <taxon>Bacteria</taxon>
        <taxon>Pseudomonadati</taxon>
        <taxon>Bacteroidota</taxon>
        <taxon>Bacteroidia</taxon>
        <taxon>Bacteroidales</taxon>
        <taxon>Prevotellaceae</taxon>
        <taxon>Prevotella</taxon>
    </lineage>
</organism>
<dbReference type="AlphaFoldDB" id="A0A2G8I8B4"/>
<accession>A0A2G8I8B4</accession>
<evidence type="ECO:0008006" key="3">
    <source>
        <dbReference type="Google" id="ProtNLM"/>
    </source>
</evidence>
<proteinExistence type="predicted"/>
<sequence length="480" mass="56393">MEYIDITKKLVEFYRHLNEKKFNRTIFSAKFGDGKTEFLHQFKEKYKAEYTFYTLYPVNYQIAPNEQIMEYIKRDLLFQLIKNNTLTPIADIPKSVLFGWYLNENPLDIMKSITKCAFTILGKGKLFNDVVERTMDFLKEIDTHCKKFKEFEEGIKNGEFEKAVNIIGNLSEGAGNIYELDSISYLIAKSIINQNKKSVLIIEDLDRIDPAHLFRILNIFSAHIDREYLCSEKKIFKAGEEIEFDTLPNKFGFDKIIFVMDAVTTREIFTKFYGNANYEGYISKFFSKYIFEYSITDYAHDLLYNHIRKNYGIDYHMLRKILDPVGCKIFEKSVRDIVKILNDFEDNFIKEKIKITDDFYFLSDTPFIRLLSIFRGLGIKKNQMSVIFHRIEIEYAETNNSVSLLKLLGCFVMNKEAITKGGKIYYDGFVYKMSFNKGQDGYRTMTRIDILGGREYAQKAVILNNLDINEILERALKYVN</sequence>
<dbReference type="EMBL" id="PEKN01000002">
    <property type="protein sequence ID" value="PIK19691.1"/>
    <property type="molecule type" value="Genomic_DNA"/>
</dbReference>